<comment type="subcellular location">
    <subcellularLocation>
        <location evidence="9">Cell inner membrane</location>
        <topology evidence="9">Multi-pass membrane protein</topology>
    </subcellularLocation>
    <subcellularLocation>
        <location evidence="1">Cell membrane</location>
        <topology evidence="1">Multi-pass membrane protein</topology>
    </subcellularLocation>
</comment>
<feature type="transmembrane region" description="Helical" evidence="9">
    <location>
        <begin position="7"/>
        <end position="27"/>
    </location>
</feature>
<dbReference type="Proteomes" id="UP000192408">
    <property type="component" value="Unassembled WGS sequence"/>
</dbReference>
<keyword evidence="8 9" id="KW-0472">Membrane</keyword>
<comment type="similarity">
    <text evidence="2 9">Belongs to the branched chain amino acid transporter family.</text>
</comment>
<evidence type="ECO:0000256" key="5">
    <source>
        <dbReference type="ARBA" id="ARBA00022692"/>
    </source>
</evidence>
<dbReference type="AlphaFoldDB" id="A0A1W1UFX4"/>
<comment type="function">
    <text evidence="9">Component of the transport system for branched-chain amino acids.</text>
</comment>
<dbReference type="GO" id="GO:0015818">
    <property type="term" value="P:isoleucine transport"/>
    <property type="evidence" value="ECO:0007669"/>
    <property type="project" value="TreeGrafter"/>
</dbReference>
<feature type="transmembrane region" description="Helical" evidence="9">
    <location>
        <begin position="198"/>
        <end position="214"/>
    </location>
</feature>
<evidence type="ECO:0000256" key="2">
    <source>
        <dbReference type="ARBA" id="ARBA00008540"/>
    </source>
</evidence>
<feature type="transmembrane region" description="Helical" evidence="9">
    <location>
        <begin position="372"/>
        <end position="394"/>
    </location>
</feature>
<feature type="transmembrane region" description="Helical" evidence="9">
    <location>
        <begin position="314"/>
        <end position="333"/>
    </location>
</feature>
<gene>
    <name evidence="10" type="ORF">SAMN05660772_00497</name>
</gene>
<dbReference type="Pfam" id="PF05525">
    <property type="entry name" value="Branch_AA_trans"/>
    <property type="match status" value="1"/>
</dbReference>
<evidence type="ECO:0000313" key="11">
    <source>
        <dbReference type="Proteomes" id="UP000192408"/>
    </source>
</evidence>
<protein>
    <recommendedName>
        <fullName evidence="9">Branched-chain amino acid transport system carrier protein</fullName>
    </recommendedName>
</protein>
<feature type="transmembrane region" description="Helical" evidence="9">
    <location>
        <begin position="39"/>
        <end position="59"/>
    </location>
</feature>
<feature type="transmembrane region" description="Helical" evidence="9">
    <location>
        <begin position="80"/>
        <end position="98"/>
    </location>
</feature>
<feature type="transmembrane region" description="Helical" evidence="9">
    <location>
        <begin position="118"/>
        <end position="136"/>
    </location>
</feature>
<keyword evidence="4" id="KW-1003">Cell membrane</keyword>
<evidence type="ECO:0000313" key="10">
    <source>
        <dbReference type="EMBL" id="SMB79939.1"/>
    </source>
</evidence>
<evidence type="ECO:0000256" key="4">
    <source>
        <dbReference type="ARBA" id="ARBA00022475"/>
    </source>
</evidence>
<keyword evidence="7 9" id="KW-1133">Transmembrane helix</keyword>
<name>A0A1W1UFX4_9PAST</name>
<organism evidence="10 11">
    <name type="scientific">Pasteurella testudinis DSM 23072</name>
    <dbReference type="NCBI Taxonomy" id="1122938"/>
    <lineage>
        <taxon>Bacteria</taxon>
        <taxon>Pseudomonadati</taxon>
        <taxon>Pseudomonadota</taxon>
        <taxon>Gammaproteobacteria</taxon>
        <taxon>Pasteurellales</taxon>
        <taxon>Pasteurellaceae</taxon>
        <taxon>Pasteurella</taxon>
    </lineage>
</organism>
<dbReference type="EMBL" id="FWWV01000002">
    <property type="protein sequence ID" value="SMB79939.1"/>
    <property type="molecule type" value="Genomic_DNA"/>
</dbReference>
<dbReference type="PANTHER" id="PTHR30588">
    <property type="entry name" value="BRANCHED-CHAIN AMINO ACID TRANSPORT SYSTEM 2 CARRIER PROTEIN"/>
    <property type="match status" value="1"/>
</dbReference>
<proteinExistence type="inferred from homology"/>
<dbReference type="GO" id="GO:0015820">
    <property type="term" value="P:L-leucine transport"/>
    <property type="evidence" value="ECO:0007669"/>
    <property type="project" value="TreeGrafter"/>
</dbReference>
<accession>A0A1W1UFX4</accession>
<keyword evidence="11" id="KW-1185">Reference proteome</keyword>
<keyword evidence="3 9" id="KW-0813">Transport</keyword>
<evidence type="ECO:0000256" key="9">
    <source>
        <dbReference type="RuleBase" id="RU362122"/>
    </source>
</evidence>
<dbReference type="InterPro" id="IPR004685">
    <property type="entry name" value="Brnchd-chn_aa_trnsp_Livcs"/>
</dbReference>
<feature type="transmembrane region" description="Helical" evidence="9">
    <location>
        <begin position="279"/>
        <end position="302"/>
    </location>
</feature>
<dbReference type="GO" id="GO:0005886">
    <property type="term" value="C:plasma membrane"/>
    <property type="evidence" value="ECO:0007669"/>
    <property type="project" value="UniProtKB-SubCell"/>
</dbReference>
<sequence>MTLSRKEIAVLGMMIFSLFLGAGNIIFPPMEGFQAGTNWLWAALGFILTGVIMPFITLLTVSVKGRGEELSRDLPQWLEVAFWSILYLVIGSTFAMPRITNVAYEMAWQPLNLFNGDYSHIVFAIAFNLIALLFMLGRSTMISSIGKFMAPLLLLLLAAVGFAVMTNPLSEIIPPSHAYADNSAVATGLVSGYQTMDVLSAMAFGGIVARALAVKGVAHKSAVLKYALSAGVVSVVLLAALYLCLFYLGATSAPVAQNASNGGQIFSAYVNQLFGKSGLLMMSAIVLLASLTTLVGVTSACADYFSQFHHRLNYKFFVILFSVATTVIAETGLTTLLRVTIPALLLIYPMAIILVVLQFLRPHLPNVRFSYRLTIAVVLLFSLCDSLNNLGWLPPQIDRLLNYVPFYHLGLSWAVPALIALGLSVVLGKSKA</sequence>
<feature type="transmembrane region" description="Helical" evidence="9">
    <location>
        <begin position="339"/>
        <end position="360"/>
    </location>
</feature>
<keyword evidence="6 9" id="KW-0029">Amino-acid transport</keyword>
<dbReference type="NCBIfam" id="TIGR00796">
    <property type="entry name" value="livcs"/>
    <property type="match status" value="1"/>
</dbReference>
<dbReference type="GO" id="GO:0015188">
    <property type="term" value="F:L-isoleucine transmembrane transporter activity"/>
    <property type="evidence" value="ECO:0007669"/>
    <property type="project" value="TreeGrafter"/>
</dbReference>
<dbReference type="STRING" id="1122938.SAMN05660772_00497"/>
<dbReference type="PANTHER" id="PTHR30588:SF0">
    <property type="entry name" value="BRANCHED-CHAIN AMINO ACID PERMEASE BRNQ"/>
    <property type="match status" value="1"/>
</dbReference>
<dbReference type="GO" id="GO:0005304">
    <property type="term" value="F:L-valine transmembrane transporter activity"/>
    <property type="evidence" value="ECO:0007669"/>
    <property type="project" value="TreeGrafter"/>
</dbReference>
<evidence type="ECO:0000256" key="6">
    <source>
        <dbReference type="ARBA" id="ARBA00022970"/>
    </source>
</evidence>
<feature type="transmembrane region" description="Helical" evidence="9">
    <location>
        <begin position="406"/>
        <end position="427"/>
    </location>
</feature>
<evidence type="ECO:0000256" key="7">
    <source>
        <dbReference type="ARBA" id="ARBA00022989"/>
    </source>
</evidence>
<dbReference type="RefSeq" id="WP_084255830.1">
    <property type="nucleotide sequence ID" value="NZ_FWWV01000002.1"/>
</dbReference>
<feature type="transmembrane region" description="Helical" evidence="9">
    <location>
        <begin position="226"/>
        <end position="248"/>
    </location>
</feature>
<feature type="transmembrane region" description="Helical" evidence="9">
    <location>
        <begin position="148"/>
        <end position="166"/>
    </location>
</feature>
<evidence type="ECO:0000256" key="1">
    <source>
        <dbReference type="ARBA" id="ARBA00004651"/>
    </source>
</evidence>
<dbReference type="GO" id="GO:0015190">
    <property type="term" value="F:L-leucine transmembrane transporter activity"/>
    <property type="evidence" value="ECO:0007669"/>
    <property type="project" value="TreeGrafter"/>
</dbReference>
<reference evidence="11" key="1">
    <citation type="submission" date="2017-04" db="EMBL/GenBank/DDBJ databases">
        <authorList>
            <person name="Varghese N."/>
            <person name="Submissions S."/>
        </authorList>
    </citation>
    <scope>NUCLEOTIDE SEQUENCE [LARGE SCALE GENOMIC DNA]</scope>
    <source>
        <strain evidence="11">DSM 23072</strain>
    </source>
</reference>
<keyword evidence="5 9" id="KW-0812">Transmembrane</keyword>
<evidence type="ECO:0000256" key="8">
    <source>
        <dbReference type="ARBA" id="ARBA00023136"/>
    </source>
</evidence>
<evidence type="ECO:0000256" key="3">
    <source>
        <dbReference type="ARBA" id="ARBA00022448"/>
    </source>
</evidence>